<gene>
    <name evidence="2" type="ORF">HUK82_08685</name>
</gene>
<protein>
    <recommendedName>
        <fullName evidence="1">Glycosyl hydrolase family 36 N-terminal domain-containing protein</fullName>
    </recommendedName>
</protein>
<accession>A0A850P7R1</accession>
<keyword evidence="3" id="KW-1185">Reference proteome</keyword>
<evidence type="ECO:0000259" key="1">
    <source>
        <dbReference type="Pfam" id="PF16875"/>
    </source>
</evidence>
<reference evidence="2 3" key="1">
    <citation type="submission" date="2020-06" db="EMBL/GenBank/DDBJ databases">
        <title>Description of novel acetic acid bacteria.</title>
        <authorList>
            <person name="Sombolestani A."/>
        </authorList>
    </citation>
    <scope>NUCLEOTIDE SEQUENCE [LARGE SCALE GENOMIC DNA]</scope>
    <source>
        <strain evidence="2 3">LMG 27010</strain>
    </source>
</reference>
<dbReference type="Proteomes" id="UP000585665">
    <property type="component" value="Unassembled WGS sequence"/>
</dbReference>
<dbReference type="Pfam" id="PF16875">
    <property type="entry name" value="Glyco_hydro_36N"/>
    <property type="match status" value="1"/>
</dbReference>
<evidence type="ECO:0000313" key="2">
    <source>
        <dbReference type="EMBL" id="NVN40637.1"/>
    </source>
</evidence>
<dbReference type="AlphaFoldDB" id="A0A850P7R1"/>
<dbReference type="EMBL" id="JABXXR010000055">
    <property type="protein sequence ID" value="NVN40637.1"/>
    <property type="molecule type" value="Genomic_DNA"/>
</dbReference>
<sequence length="117" mass="13016">MVESRRNRAHDHFPALAATTDATAANAGEAWAFLLGWSGSHRLAAERMEDGRFRVSLGEWLYPGEMRLRPGETYAAAPAYAVFSRGGTAGIARPEVSDWLFATISKQVDDWRIDYIK</sequence>
<dbReference type="InterPro" id="IPR038417">
    <property type="entry name" value="Alpga-gal_N_sf"/>
</dbReference>
<dbReference type="RefSeq" id="WP_176613593.1">
    <property type="nucleotide sequence ID" value="NZ_JABXXR010000055.1"/>
</dbReference>
<feature type="domain" description="Glycosyl hydrolase family 36 N-terminal" evidence="1">
    <location>
        <begin position="2"/>
        <end position="60"/>
    </location>
</feature>
<dbReference type="Gene3D" id="2.70.98.60">
    <property type="entry name" value="alpha-galactosidase from lactobacil brevis"/>
    <property type="match status" value="1"/>
</dbReference>
<evidence type="ECO:0000313" key="3">
    <source>
        <dbReference type="Proteomes" id="UP000585665"/>
    </source>
</evidence>
<proteinExistence type="predicted"/>
<dbReference type="InterPro" id="IPR031704">
    <property type="entry name" value="Glyco_hydro_36_N"/>
</dbReference>
<name>A0A850P7R1_9PROT</name>
<organism evidence="2 3">
    <name type="scientific">Ameyamaea chiangmaiensis</name>
    <dbReference type="NCBI Taxonomy" id="442969"/>
    <lineage>
        <taxon>Bacteria</taxon>
        <taxon>Pseudomonadati</taxon>
        <taxon>Pseudomonadota</taxon>
        <taxon>Alphaproteobacteria</taxon>
        <taxon>Acetobacterales</taxon>
        <taxon>Acetobacteraceae</taxon>
        <taxon>Ameyamaea</taxon>
    </lineage>
</organism>
<comment type="caution">
    <text evidence="2">The sequence shown here is derived from an EMBL/GenBank/DDBJ whole genome shotgun (WGS) entry which is preliminary data.</text>
</comment>